<organism evidence="1 2">
    <name type="scientific">Vagococcus fessus</name>
    <dbReference type="NCBI Taxonomy" id="120370"/>
    <lineage>
        <taxon>Bacteria</taxon>
        <taxon>Bacillati</taxon>
        <taxon>Bacillota</taxon>
        <taxon>Bacilli</taxon>
        <taxon>Lactobacillales</taxon>
        <taxon>Enterococcaceae</taxon>
        <taxon>Vagococcus</taxon>
    </lineage>
</organism>
<evidence type="ECO:0000313" key="1">
    <source>
        <dbReference type="EMBL" id="RSU04757.1"/>
    </source>
</evidence>
<reference evidence="1 2" key="1">
    <citation type="submission" date="2017-05" db="EMBL/GenBank/DDBJ databases">
        <title>Vagococcus spp. assemblies.</title>
        <authorList>
            <person name="Gulvik C.A."/>
        </authorList>
    </citation>
    <scope>NUCLEOTIDE SEQUENCE [LARGE SCALE GENOMIC DNA]</scope>
    <source>
        <strain evidence="1 2">CCUG 41755</strain>
    </source>
</reference>
<dbReference type="EMBL" id="NGJY01000001">
    <property type="protein sequence ID" value="RSU04757.1"/>
    <property type="molecule type" value="Genomic_DNA"/>
</dbReference>
<dbReference type="Proteomes" id="UP000287101">
    <property type="component" value="Unassembled WGS sequence"/>
</dbReference>
<dbReference type="AlphaFoldDB" id="A0A430ABY8"/>
<evidence type="ECO:0000313" key="2">
    <source>
        <dbReference type="Proteomes" id="UP000287101"/>
    </source>
</evidence>
<sequence>MHNNLIYFFIDIKGSRKVFANQGEANELLNLLATYLNKKYKKQLITPFDVRQGDAIIGGVEDARLMIDIYQSCIGFSFADEFMTFSIQHQINPKTIEYYFGVGVGDITTPDNVLTNIEAVNGTAISRAKEAADSAKEATTSKSDYAFKLQSFQFYAKTDSSDTINTILNPMFYLIFEKLIANNRQNELFSLKEALPHAKNYELAKIMGYEFDENDVTDRRRISSQISNLTTKSQYDLYKKSVDDLRLFLHHHYNIGGTHA</sequence>
<comment type="caution">
    <text evidence="1">The sequence shown here is derived from an EMBL/GenBank/DDBJ whole genome shotgun (WGS) entry which is preliminary data.</text>
</comment>
<name>A0A430ABY8_9ENTE</name>
<dbReference type="RefSeq" id="WP_126830336.1">
    <property type="nucleotide sequence ID" value="NZ_CBCRYB010000002.1"/>
</dbReference>
<accession>A0A430ABY8</accession>
<keyword evidence="2" id="KW-1185">Reference proteome</keyword>
<gene>
    <name evidence="1" type="ORF">CBF31_01685</name>
</gene>
<protein>
    <submittedName>
        <fullName evidence="1">Uncharacterized protein</fullName>
    </submittedName>
</protein>
<proteinExistence type="predicted"/>
<dbReference type="OrthoDB" id="2359394at2"/>